<accession>O65539</accession>
<keyword evidence="6" id="KW-0812">Transmembrane</keyword>
<keyword evidence="2 4" id="KW-0863">Zinc-finger</keyword>
<dbReference type="AlphaFoldDB" id="O65539"/>
<dbReference type="Gene3D" id="3.30.40.10">
    <property type="entry name" value="Zinc/RING finger domain, C3HC4 (zinc finger)"/>
    <property type="match status" value="1"/>
</dbReference>
<reference evidence="9" key="4">
    <citation type="submission" date="2000-03" db="EMBL/GenBank/DDBJ databases">
        <authorList>
            <person name="Benes V."/>
            <person name="Rechmann S."/>
            <person name="Borkova D."/>
            <person name="Ansorge W."/>
            <person name="Mewes H.W."/>
            <person name="Lemcke K."/>
            <person name="Mayer K.F.X."/>
        </authorList>
    </citation>
    <scope>NUCLEOTIDE SEQUENCE</scope>
</reference>
<dbReference type="PANTHER" id="PTHR46225">
    <property type="entry name" value="C3H4 TYPE ZINC FINGER PROTEIN"/>
    <property type="match status" value="1"/>
</dbReference>
<keyword evidence="1" id="KW-0479">Metal-binding</keyword>
<dbReference type="PANTHER" id="PTHR46225:SF2">
    <property type="entry name" value="C3H4 TYPE ZINC FINGER PROTEIN"/>
    <property type="match status" value="1"/>
</dbReference>
<name>O65539_ARATH</name>
<dbReference type="PROSITE" id="PS50089">
    <property type="entry name" value="ZF_RING_2"/>
    <property type="match status" value="1"/>
</dbReference>
<reference evidence="8" key="1">
    <citation type="submission" date="1998-04" db="EMBL/GenBank/DDBJ databases">
        <authorList>
            <person name="EU Arabidopsis sequencing project"/>
        </authorList>
    </citation>
    <scope>NUCLEOTIDE SEQUENCE</scope>
</reference>
<feature type="transmembrane region" description="Helical" evidence="6">
    <location>
        <begin position="143"/>
        <end position="163"/>
    </location>
</feature>
<reference evidence="8" key="2">
    <citation type="submission" date="1998-04" db="EMBL/GenBank/DDBJ databases">
        <authorList>
            <person name="Bevan M."/>
            <person name="Benes V."/>
            <person name="Rechmann S."/>
            <person name="Borkova D."/>
            <person name="Ansorge W."/>
            <person name="Hoheisel J."/>
            <person name="Mewes H.W."/>
            <person name="Mayer K.F.X."/>
            <person name="Schueller C."/>
        </authorList>
    </citation>
    <scope>NUCLEOTIDE SEQUENCE</scope>
</reference>
<evidence type="ECO:0000256" key="5">
    <source>
        <dbReference type="SAM" id="MobiDB-lite"/>
    </source>
</evidence>
<dbReference type="Pfam" id="PF13639">
    <property type="entry name" value="zf-RING_2"/>
    <property type="match status" value="1"/>
</dbReference>
<dbReference type="InterPro" id="IPR013083">
    <property type="entry name" value="Znf_RING/FYVE/PHD"/>
</dbReference>
<dbReference type="SUPFAM" id="SSF57850">
    <property type="entry name" value="RING/U-box"/>
    <property type="match status" value="1"/>
</dbReference>
<feature type="compositionally biased region" description="Low complexity" evidence="5">
    <location>
        <begin position="75"/>
        <end position="98"/>
    </location>
</feature>
<dbReference type="GO" id="GO:0008270">
    <property type="term" value="F:zinc ion binding"/>
    <property type="evidence" value="ECO:0007669"/>
    <property type="project" value="UniProtKB-KW"/>
</dbReference>
<evidence type="ECO:0000256" key="6">
    <source>
        <dbReference type="SAM" id="Phobius"/>
    </source>
</evidence>
<dbReference type="EMBL" id="AL161581">
    <property type="protein sequence ID" value="CAB79977.1"/>
    <property type="molecule type" value="Genomic_DNA"/>
</dbReference>
<organism evidence="8">
    <name type="scientific">Arabidopsis thaliana</name>
    <name type="common">Mouse-ear cress</name>
    <dbReference type="NCBI Taxonomy" id="3702"/>
    <lineage>
        <taxon>Eukaryota</taxon>
        <taxon>Viridiplantae</taxon>
        <taxon>Streptophyta</taxon>
        <taxon>Embryophyta</taxon>
        <taxon>Tracheophyta</taxon>
        <taxon>Spermatophyta</taxon>
        <taxon>Magnoliopsida</taxon>
        <taxon>eudicotyledons</taxon>
        <taxon>Gunneridae</taxon>
        <taxon>Pentapetalae</taxon>
        <taxon>rosids</taxon>
        <taxon>malvids</taxon>
        <taxon>Brassicales</taxon>
        <taxon>Brassicaceae</taxon>
        <taxon>Camelineae</taxon>
        <taxon>Arabidopsis</taxon>
    </lineage>
</organism>
<feature type="transmembrane region" description="Helical" evidence="6">
    <location>
        <begin position="233"/>
        <end position="251"/>
    </location>
</feature>
<dbReference type="PIR" id="T04466">
    <property type="entry name" value="T04466"/>
</dbReference>
<proteinExistence type="predicted"/>
<evidence type="ECO:0000256" key="3">
    <source>
        <dbReference type="ARBA" id="ARBA00022833"/>
    </source>
</evidence>
<dbReference type="FunFam" id="3.30.40.10:FF:000348">
    <property type="entry name" value="E3 ubiquitin-protein ligase"/>
    <property type="match status" value="1"/>
</dbReference>
<evidence type="ECO:0000313" key="8">
    <source>
        <dbReference type="EMBL" id="CAA18601.1"/>
    </source>
</evidence>
<dbReference type="InterPro" id="IPR001841">
    <property type="entry name" value="Znf_RING"/>
</dbReference>
<evidence type="ECO:0000313" key="9">
    <source>
        <dbReference type="EMBL" id="CAB79977.1"/>
    </source>
</evidence>
<gene>
    <name evidence="8" type="primary">F4D11.200</name>
    <name evidence="9" type="ordered locus">At4g32600</name>
</gene>
<dbReference type="InterPro" id="IPR011016">
    <property type="entry name" value="Znf_RING-CH"/>
</dbReference>
<feature type="region of interest" description="Disordered" evidence="5">
    <location>
        <begin position="64"/>
        <end position="103"/>
    </location>
</feature>
<evidence type="ECO:0000256" key="2">
    <source>
        <dbReference type="ARBA" id="ARBA00022771"/>
    </source>
</evidence>
<reference key="3">
    <citation type="journal article" date="1999" name="Nature">
        <title>Sequence and analysis of chromosome 4 of the plant Arabidopsis thaliana.</title>
        <authorList>
            <consortium name="EU"/>
            <consortium name="CSHL and WU Arabidopsis Sequencing Project"/>
            <person name="Mayer K."/>
            <person name="Schuller C."/>
            <person name="Wambutt R."/>
            <person name="Murphy G."/>
            <person name="Volckaert G."/>
            <person name="Pohl T."/>
            <person name="Dusterhoft A."/>
            <person name="Stiekema W."/>
            <person name="Entian K.D."/>
            <person name="Terryn N."/>
            <person name="Harris B."/>
            <person name="Ansorge W."/>
            <person name="Brandt P."/>
            <person name="Grivell L."/>
            <person name="Rieger M."/>
            <person name="Weichselgartner M."/>
            <person name="de Simone V."/>
            <person name="Obermaier B."/>
            <person name="Mache R."/>
            <person name="Muller M."/>
            <person name="Kreis M."/>
            <person name="Delseny M."/>
            <person name="Puigdomenech P."/>
            <person name="Watson M."/>
            <person name="Schmidtheini T."/>
            <person name="Reichert B."/>
            <person name="Portatelle D."/>
            <person name="Perez-Alonso M."/>
            <person name="Boutry M."/>
            <person name="Bancroft I."/>
            <person name="Vos P."/>
            <person name="Hoheisel J."/>
            <person name="Zimmermann W."/>
            <person name="Wedler H."/>
            <person name="Ridley P."/>
            <person name="Langham S.A."/>
            <person name="McCullagh B."/>
            <person name="Bilham L."/>
            <person name="Robben J."/>
            <person name="Van der Schueren J."/>
            <person name="Grymonprez B."/>
            <person name="Chuang Y.J."/>
            <person name="Vandenbussche F."/>
            <person name="Braeken M."/>
            <person name="Weltjens I."/>
            <person name="Voet M."/>
            <person name="Bastiaens I."/>
            <person name="Aert R."/>
            <person name="Defoor E."/>
            <person name="Weitzenegger T."/>
            <person name="Bothe G."/>
            <person name="Ramsperger U."/>
            <person name="Hilbert H."/>
            <person name="Braun M."/>
            <person name="Holzer E."/>
            <person name="Brandt A."/>
            <person name="Peters S."/>
            <person name="van Staveren M."/>
            <person name="Dirske W."/>
            <person name="Mooijman P."/>
            <person name="Klein Lankhorst R."/>
            <person name="Rose M."/>
            <person name="Hauf J."/>
            <person name="Kotter P."/>
            <person name="Berneiser S."/>
            <person name="Hempel S."/>
            <person name="Feldpausch M."/>
            <person name="Lamberth S."/>
            <person name="Van den Daele H."/>
            <person name="De Keyser A."/>
            <person name="Buysshaert C."/>
            <person name="Gielen J."/>
            <person name="Villarroel R."/>
            <person name="De Clercq R."/>
            <person name="Van Montagu M."/>
            <person name="Rogers J."/>
            <person name="Cronin A."/>
            <person name="Quail M."/>
            <person name="Bray-Allen S."/>
            <person name="Clark L."/>
            <person name="Doggett J."/>
            <person name="Hall S."/>
            <person name="Kay M."/>
            <person name="Lennard N."/>
            <person name="McLay K."/>
            <person name="Mayes R."/>
            <person name="Pettett A."/>
            <person name="Rajandream M.A."/>
            <person name="Lyne M."/>
            <person name="Benes V."/>
            <person name="Rechmann S."/>
            <person name="Borkova D."/>
            <person name="Blocker H."/>
            <person name="Scharfe M."/>
            <person name="Grimm M."/>
            <person name="Lohnert T.H."/>
            <person name="Dose S."/>
            <person name="de Haan M."/>
            <person name="Maarse A."/>
            <person name="Schafer M."/>
            <person name="Muller-Auer S."/>
            <person name="Gabel C."/>
            <person name="Fuchs M."/>
            <person name="Fartmann B."/>
            <person name="Granderath K."/>
            <person name="Dauner D."/>
            <person name="Herzl A."/>
            <person name="Neumann S."/>
            <person name="Argiriou A."/>
            <person name="Vitale D."/>
            <person name="Liguori R."/>
            <person name="Piravandi E."/>
            <person name="Massenet O."/>
            <person name="Quigley F."/>
            <person name="Clabauld G."/>
            <person name="Mundlein A."/>
            <person name="Felber R."/>
            <person name="Schnabl S."/>
            <person name="Hiller R."/>
            <person name="Schmidt W."/>
            <person name="Lecharny A."/>
            <person name="Aubourg S."/>
            <person name="Chefdor F."/>
            <person name="Cooke R."/>
            <person name="Berger C."/>
            <person name="Montfort A."/>
            <person name="Casacuberta E."/>
            <person name="Gibbons T."/>
            <person name="Weber N."/>
            <person name="Vandenbol M."/>
            <person name="Bargues M."/>
            <person name="Terol J."/>
            <person name="Torres A."/>
            <person name="Perez-Perez A."/>
            <person name="Purnelle B."/>
            <person name="Bent E."/>
            <person name="Johnson S."/>
            <person name="Tacon D."/>
            <person name="Jesse T."/>
            <person name="Heijnen L."/>
            <person name="Schwarz S."/>
            <person name="Scholler P."/>
            <person name="Heber S."/>
            <person name="Francs P."/>
            <person name="Bielke C."/>
            <person name="Frishman D."/>
            <person name="Haase D."/>
            <person name="Lemcke K."/>
            <person name="Mewes H.W."/>
            <person name="Stocker S."/>
            <person name="Zaccaria P."/>
            <person name="Bevan M."/>
            <person name="Wilson R.K."/>
            <person name="de la Bastide M."/>
            <person name="Habermann K."/>
            <person name="Parnell L."/>
            <person name="Dedhia N."/>
            <person name="Gnoj L."/>
            <person name="Schutz K."/>
            <person name="Huang E."/>
            <person name="Spiegel L."/>
            <person name="Sehkon M."/>
            <person name="Murray J."/>
            <person name="Sheet P."/>
            <person name="Cordes M."/>
            <person name="Abu-Threideh J."/>
            <person name="Stoneking T."/>
            <person name="Kalicki J."/>
            <person name="Graves T."/>
            <person name="Harmon G."/>
            <person name="Edwards J."/>
            <person name="Latreille P."/>
            <person name="Courtney L."/>
            <person name="Cloud J."/>
            <person name="Abbott A."/>
            <person name="Scott K."/>
            <person name="Johnson D."/>
            <person name="Minx P."/>
            <person name="Bentley D."/>
            <person name="Fulton B."/>
            <person name="Miller N."/>
            <person name="Greco T."/>
            <person name="Kemp K."/>
            <person name="Kramer J."/>
            <person name="Fulton L."/>
            <person name="Mardis E."/>
            <person name="Dante M."/>
            <person name="Pepin K."/>
            <person name="Hillier L."/>
            <person name="Nelson J."/>
            <person name="Spieth J."/>
            <person name="Ryan E."/>
            <person name="Andrews S."/>
            <person name="Geisel C."/>
            <person name="Layman D."/>
            <person name="Du H."/>
            <person name="Ali J."/>
            <person name="Berghoff A."/>
            <person name="Jones K."/>
            <person name="Drone K."/>
            <person name="Cotton M."/>
            <person name="Joshu C."/>
            <person name="Antonoiu B."/>
            <person name="Zidanic M."/>
            <person name="Strong C."/>
            <person name="Sun H."/>
            <person name="Lamar B."/>
            <person name="Yordan C."/>
            <person name="Ma P."/>
            <person name="Zhong J."/>
            <person name="Preston R."/>
            <person name="Vil D."/>
            <person name="Shekher M."/>
            <person name="Matero A."/>
            <person name="Shah R."/>
            <person name="Swaby I.K."/>
            <person name="O'Shaughnessy A."/>
            <person name="Rodriguez M."/>
            <person name="Hoffmann J."/>
            <person name="Till S."/>
            <person name="Granat S."/>
            <person name="Shohdy N."/>
            <person name="Hasegawa A."/>
            <person name="Hameed A."/>
            <person name="Lodhi M."/>
            <person name="Johnson A."/>
            <person name="Chen E."/>
            <person name="Marra M."/>
            <person name="Martienssen R."/>
            <person name="McCombie W.R."/>
        </authorList>
    </citation>
    <scope>NUCLEOTIDE SEQUENCE [LARGE SCALE GENOMIC DNA]</scope>
    <source>
        <strain>cv. Columbia</strain>
    </source>
</reference>
<keyword evidence="6" id="KW-0472">Membrane</keyword>
<dbReference type="EMBL" id="AL022537">
    <property type="protein sequence ID" value="CAA18601.1"/>
    <property type="molecule type" value="Genomic_DNA"/>
</dbReference>
<dbReference type="CDD" id="cd16461">
    <property type="entry name" value="RING-H2_EL5-like"/>
    <property type="match status" value="1"/>
</dbReference>
<keyword evidence="3" id="KW-0862">Zinc</keyword>
<keyword evidence="6" id="KW-1133">Transmembrane helix</keyword>
<protein>
    <submittedName>
        <fullName evidence="9">Uncharacterized protein AT4g32600</fullName>
    </submittedName>
    <submittedName>
        <fullName evidence="8">Uncharacterized protein F4D11.200</fullName>
    </submittedName>
</protein>
<feature type="region of interest" description="Disordered" evidence="5">
    <location>
        <begin position="327"/>
        <end position="346"/>
    </location>
</feature>
<feature type="transmembrane region" description="Helical" evidence="6">
    <location>
        <begin position="263"/>
        <end position="296"/>
    </location>
</feature>
<dbReference type="SMART" id="SM00184">
    <property type="entry name" value="RING"/>
    <property type="match status" value="1"/>
</dbReference>
<dbReference type="ExpressionAtlas" id="O65539">
    <property type="expression patterns" value="baseline and differential"/>
</dbReference>
<sequence length="495" mass="54983">MGVSLLKQQHRITNQADTFSRFMERSPENNLSRNEHIIIDIPRNAAIASSSSSHDRISNVLEPLQHEEERPSTVSPMAAPQPATATASSSSSMRSNPRSVRRRRSPLNSGLWISIELFLTVGQIIAAIVVLSLSKHEHPRAPLFTWIVGYACGCVATLPLLYWRYYHSNQASEQDSGQHRPNLNVAAGPFAFSISRTSEADGRQTNTTSSRGSRYPGFISAARLKVIVEYFKMALDCFFAVWFVVGNVWIFGGHSSAAEAPNLYRLCLVFLTFSCIGYAMPFILCTTICCCLPCIISILGYREDLTQPRGATPESINALPTHKFKLKKSRSNGDDNGSSTSEGGVVAAGTDNERAISGEDAVCCICLAKYANNEELRELPCSHFFHKECVDKWLKINASCPLCKSEVGEKNSDLTSQGILTSLSSGENDNHQQQQQQQRSELRVENDLRDLLYVRENGKLAVWRCSYTKWGLLLIAKKVKKDTAKILFCKCFLPL</sequence>
<evidence type="ECO:0000256" key="4">
    <source>
        <dbReference type="PROSITE-ProRule" id="PRU00175"/>
    </source>
</evidence>
<feature type="domain" description="RING-type" evidence="7">
    <location>
        <begin position="363"/>
        <end position="404"/>
    </location>
</feature>
<feature type="transmembrane region" description="Helical" evidence="6">
    <location>
        <begin position="111"/>
        <end position="131"/>
    </location>
</feature>
<evidence type="ECO:0000259" key="7">
    <source>
        <dbReference type="PROSITE" id="PS50089"/>
    </source>
</evidence>
<evidence type="ECO:0000256" key="1">
    <source>
        <dbReference type="ARBA" id="ARBA00022723"/>
    </source>
</evidence>
<dbReference type="SMART" id="SM00744">
    <property type="entry name" value="RINGv"/>
    <property type="match status" value="1"/>
</dbReference>
<dbReference type="IntAct" id="O65539">
    <property type="interactions" value="32"/>
</dbReference>